<evidence type="ECO:0000259" key="3">
    <source>
        <dbReference type="Pfam" id="PF20167"/>
    </source>
</evidence>
<dbReference type="Pfam" id="PF20167">
    <property type="entry name" value="Transposase_32"/>
    <property type="match status" value="1"/>
</dbReference>
<feature type="region of interest" description="Disordered" evidence="2">
    <location>
        <begin position="157"/>
        <end position="188"/>
    </location>
</feature>
<dbReference type="EMBL" id="SDMP01000005">
    <property type="protein sequence ID" value="RYR58310.1"/>
    <property type="molecule type" value="Genomic_DNA"/>
</dbReference>
<dbReference type="Proteomes" id="UP000289738">
    <property type="component" value="Chromosome A05"/>
</dbReference>
<protein>
    <recommendedName>
        <fullName evidence="3">Putative plant transposon protein domain-containing protein</fullName>
    </recommendedName>
</protein>
<accession>A0A445D5L6</accession>
<gene>
    <name evidence="4" type="ORF">Ahy_A05g023997</name>
</gene>
<organism evidence="4 5">
    <name type="scientific">Arachis hypogaea</name>
    <name type="common">Peanut</name>
    <dbReference type="NCBI Taxonomy" id="3818"/>
    <lineage>
        <taxon>Eukaryota</taxon>
        <taxon>Viridiplantae</taxon>
        <taxon>Streptophyta</taxon>
        <taxon>Embryophyta</taxon>
        <taxon>Tracheophyta</taxon>
        <taxon>Spermatophyta</taxon>
        <taxon>Magnoliopsida</taxon>
        <taxon>eudicotyledons</taxon>
        <taxon>Gunneridae</taxon>
        <taxon>Pentapetalae</taxon>
        <taxon>rosids</taxon>
        <taxon>fabids</taxon>
        <taxon>Fabales</taxon>
        <taxon>Fabaceae</taxon>
        <taxon>Papilionoideae</taxon>
        <taxon>50 kb inversion clade</taxon>
        <taxon>dalbergioids sensu lato</taxon>
        <taxon>Dalbergieae</taxon>
        <taxon>Pterocarpus clade</taxon>
        <taxon>Arachis</taxon>
    </lineage>
</organism>
<keyword evidence="1" id="KW-0175">Coiled coil</keyword>
<feature type="compositionally biased region" description="Polar residues" evidence="2">
    <location>
        <begin position="366"/>
        <end position="380"/>
    </location>
</feature>
<feature type="region of interest" description="Disordered" evidence="2">
    <location>
        <begin position="357"/>
        <end position="380"/>
    </location>
</feature>
<evidence type="ECO:0000313" key="4">
    <source>
        <dbReference type="EMBL" id="RYR58310.1"/>
    </source>
</evidence>
<evidence type="ECO:0000256" key="2">
    <source>
        <dbReference type="SAM" id="MobiDB-lite"/>
    </source>
</evidence>
<feature type="domain" description="Putative plant transposon protein" evidence="3">
    <location>
        <begin position="2"/>
        <end position="146"/>
    </location>
</feature>
<reference evidence="4 5" key="1">
    <citation type="submission" date="2019-01" db="EMBL/GenBank/DDBJ databases">
        <title>Sequencing of cultivated peanut Arachis hypogaea provides insights into genome evolution and oil improvement.</title>
        <authorList>
            <person name="Chen X."/>
        </authorList>
    </citation>
    <scope>NUCLEOTIDE SEQUENCE [LARGE SCALE GENOMIC DNA]</scope>
    <source>
        <strain evidence="5">cv. Fuhuasheng</strain>
        <tissue evidence="4">Leaves</tissue>
    </source>
</reference>
<dbReference type="InterPro" id="IPR046796">
    <property type="entry name" value="Transposase_32_dom"/>
</dbReference>
<keyword evidence="5" id="KW-1185">Reference proteome</keyword>
<name>A0A445D5L6_ARAHY</name>
<comment type="caution">
    <text evidence="4">The sequence shown here is derived from an EMBL/GenBank/DDBJ whole genome shotgun (WGS) entry which is preliminary data.</text>
</comment>
<dbReference type="AlphaFoldDB" id="A0A445D5L6"/>
<feature type="coiled-coil region" evidence="1">
    <location>
        <begin position="203"/>
        <end position="277"/>
    </location>
</feature>
<evidence type="ECO:0000313" key="5">
    <source>
        <dbReference type="Proteomes" id="UP000289738"/>
    </source>
</evidence>
<proteinExistence type="predicted"/>
<feature type="compositionally biased region" description="Basic and acidic residues" evidence="2">
    <location>
        <begin position="172"/>
        <end position="184"/>
    </location>
</feature>
<sequence>MEVDFSPNAITRVLHLKSPRFVEFGYQERINKGADNDELEEIVGDICIVGSYWERYADKRPRFIRRGDLIPEAKAWFELVRKFILPTANNSEVNITRATIVHCLIRGGSINVHKIIAEGIQESAEKKDSGARLWYPSTILRLCMKAKKRPHLRKRTLEEAQEEEPLQEEPQPTEHHQERYHDPTDINLGHIRGAIDDLSRLYMEGQEQQLQLQSQRMDRQEEMLTDWMNQQRKWQKQLMEQQQEHYSQLTQAFYQVSERQENQDKRLQELNQRQMNQMKAFNKFSVLNEGRQLHREEFSINTQAKLNYVVEHMHHLHPDILNYEAVRKNLTEQEEGKVKQQKEALKKKMEDAGFWKKLIGKRKGNGDSSNQGESQGSRRE</sequence>
<evidence type="ECO:0000256" key="1">
    <source>
        <dbReference type="SAM" id="Coils"/>
    </source>
</evidence>